<sequence length="298" mass="32588">MDYAHLETFARISRSVLTFEAVLTGEAAGAEVPSLAATANLPDFSDDFIDNLSRIPRVFWDGVHRDLLATPSSFGFAPGNRLQSIHAPTKSTLWWGDVWHQHDASPFALSPHDVIIPNLYMLDSVFPATAYESVNYGLVGSLLARQLLAISFRAAGTDGSYKSRLNELATNDSVRCVQEAFQRGDLNGTALGEYLGDTDAMLVAVTSLKPLLDSLSTSPGYPEWNRGFDDYSAEQLFFLALCFPSCGLPDDQMASRRGGGSSRASWCNVPLMLFDAFGEAFHCQPGRTMNPRSKCAVW</sequence>
<accession>A0ACB8CB28</accession>
<dbReference type="Proteomes" id="UP000821865">
    <property type="component" value="Chromosome 8"/>
</dbReference>
<comment type="caution">
    <text evidence="1">The sequence shown here is derived from an EMBL/GenBank/DDBJ whole genome shotgun (WGS) entry which is preliminary data.</text>
</comment>
<gene>
    <name evidence="1" type="ORF">HPB49_020536</name>
</gene>
<name>A0ACB8CB28_DERSI</name>
<organism evidence="1 2">
    <name type="scientific">Dermacentor silvarum</name>
    <name type="common">Tick</name>
    <dbReference type="NCBI Taxonomy" id="543639"/>
    <lineage>
        <taxon>Eukaryota</taxon>
        <taxon>Metazoa</taxon>
        <taxon>Ecdysozoa</taxon>
        <taxon>Arthropoda</taxon>
        <taxon>Chelicerata</taxon>
        <taxon>Arachnida</taxon>
        <taxon>Acari</taxon>
        <taxon>Parasitiformes</taxon>
        <taxon>Ixodida</taxon>
        <taxon>Ixodoidea</taxon>
        <taxon>Ixodidae</taxon>
        <taxon>Rhipicephalinae</taxon>
        <taxon>Dermacentor</taxon>
    </lineage>
</organism>
<evidence type="ECO:0000313" key="1">
    <source>
        <dbReference type="EMBL" id="KAH7938126.1"/>
    </source>
</evidence>
<protein>
    <submittedName>
        <fullName evidence="1">Uncharacterized protein</fullName>
    </submittedName>
</protein>
<dbReference type="EMBL" id="CM023477">
    <property type="protein sequence ID" value="KAH7938126.1"/>
    <property type="molecule type" value="Genomic_DNA"/>
</dbReference>
<keyword evidence="2" id="KW-1185">Reference proteome</keyword>
<proteinExistence type="predicted"/>
<evidence type="ECO:0000313" key="2">
    <source>
        <dbReference type="Proteomes" id="UP000821865"/>
    </source>
</evidence>
<reference evidence="1" key="1">
    <citation type="submission" date="2020-05" db="EMBL/GenBank/DDBJ databases">
        <title>Large-scale comparative analyses of tick genomes elucidate their genetic diversity and vector capacities.</title>
        <authorList>
            <person name="Jia N."/>
            <person name="Wang J."/>
            <person name="Shi W."/>
            <person name="Du L."/>
            <person name="Sun Y."/>
            <person name="Zhan W."/>
            <person name="Jiang J."/>
            <person name="Wang Q."/>
            <person name="Zhang B."/>
            <person name="Ji P."/>
            <person name="Sakyi L.B."/>
            <person name="Cui X."/>
            <person name="Yuan T."/>
            <person name="Jiang B."/>
            <person name="Yang W."/>
            <person name="Lam T.T.-Y."/>
            <person name="Chang Q."/>
            <person name="Ding S."/>
            <person name="Wang X."/>
            <person name="Zhu J."/>
            <person name="Ruan X."/>
            <person name="Zhao L."/>
            <person name="Wei J."/>
            <person name="Que T."/>
            <person name="Du C."/>
            <person name="Cheng J."/>
            <person name="Dai P."/>
            <person name="Han X."/>
            <person name="Huang E."/>
            <person name="Gao Y."/>
            <person name="Liu J."/>
            <person name="Shao H."/>
            <person name="Ye R."/>
            <person name="Li L."/>
            <person name="Wei W."/>
            <person name="Wang X."/>
            <person name="Wang C."/>
            <person name="Yang T."/>
            <person name="Huo Q."/>
            <person name="Li W."/>
            <person name="Guo W."/>
            <person name="Chen H."/>
            <person name="Zhou L."/>
            <person name="Ni X."/>
            <person name="Tian J."/>
            <person name="Zhou Y."/>
            <person name="Sheng Y."/>
            <person name="Liu T."/>
            <person name="Pan Y."/>
            <person name="Xia L."/>
            <person name="Li J."/>
            <person name="Zhao F."/>
            <person name="Cao W."/>
        </authorList>
    </citation>
    <scope>NUCLEOTIDE SEQUENCE</scope>
    <source>
        <strain evidence="1">Dsil-2018</strain>
    </source>
</reference>